<gene>
    <name evidence="1" type="ORF">MGN01_07160</name>
</gene>
<dbReference type="Proteomes" id="UP000321750">
    <property type="component" value="Unassembled WGS sequence"/>
</dbReference>
<protein>
    <recommendedName>
        <fullName evidence="3">DUF2171 domain-containing protein</fullName>
    </recommendedName>
</protein>
<proteinExistence type="predicted"/>
<keyword evidence="2" id="KW-1185">Reference proteome</keyword>
<organism evidence="1 2">
    <name type="scientific">Methylobacterium gnaphalii</name>
    <dbReference type="NCBI Taxonomy" id="1010610"/>
    <lineage>
        <taxon>Bacteria</taxon>
        <taxon>Pseudomonadati</taxon>
        <taxon>Pseudomonadota</taxon>
        <taxon>Alphaproteobacteria</taxon>
        <taxon>Hyphomicrobiales</taxon>
        <taxon>Methylobacteriaceae</taxon>
        <taxon>Methylobacterium</taxon>
    </lineage>
</organism>
<evidence type="ECO:0000313" key="2">
    <source>
        <dbReference type="Proteomes" id="UP000321750"/>
    </source>
</evidence>
<dbReference type="EMBL" id="BJZV01000002">
    <property type="protein sequence ID" value="GEP08871.1"/>
    <property type="molecule type" value="Genomic_DNA"/>
</dbReference>
<comment type="caution">
    <text evidence="1">The sequence shown here is derived from an EMBL/GenBank/DDBJ whole genome shotgun (WGS) entry which is preliminary data.</text>
</comment>
<evidence type="ECO:0008006" key="3">
    <source>
        <dbReference type="Google" id="ProtNLM"/>
    </source>
</evidence>
<evidence type="ECO:0000313" key="1">
    <source>
        <dbReference type="EMBL" id="GEP08871.1"/>
    </source>
</evidence>
<sequence length="94" mass="10332">MHGLYRASKANMVQPTDIAAHMEVGSSDGLHVGRVDHMEGDGLIKLIRKDPAAHGRHHLLPLAWVDRVDERVHLSATAANVRSLWEEDVPPQSG</sequence>
<accession>A0A512JFZ9</accession>
<dbReference type="Pfam" id="PF09939">
    <property type="entry name" value="DUF2171"/>
    <property type="match status" value="1"/>
</dbReference>
<name>A0A512JFZ9_9HYPH</name>
<dbReference type="AlphaFoldDB" id="A0A512JFZ9"/>
<dbReference type="InterPro" id="IPR018684">
    <property type="entry name" value="DUF2171"/>
</dbReference>
<reference evidence="1 2" key="1">
    <citation type="submission" date="2019-07" db="EMBL/GenBank/DDBJ databases">
        <title>Whole genome shotgun sequence of Methylobacterium gnaphalii NBRC 107716.</title>
        <authorList>
            <person name="Hosoyama A."/>
            <person name="Uohara A."/>
            <person name="Ohji S."/>
            <person name="Ichikawa N."/>
        </authorList>
    </citation>
    <scope>NUCLEOTIDE SEQUENCE [LARGE SCALE GENOMIC DNA]</scope>
    <source>
        <strain evidence="1 2">NBRC 107716</strain>
    </source>
</reference>